<organism evidence="7">
    <name type="scientific">Elphidium margaritaceum</name>
    <dbReference type="NCBI Taxonomy" id="933848"/>
    <lineage>
        <taxon>Eukaryota</taxon>
        <taxon>Sar</taxon>
        <taxon>Rhizaria</taxon>
        <taxon>Retaria</taxon>
        <taxon>Foraminifera</taxon>
        <taxon>Rotaliida</taxon>
        <taxon>Elphidiidae</taxon>
        <taxon>Elphidium</taxon>
    </lineage>
</organism>
<gene>
    <name evidence="7" type="ORF">EMAR1385_LOCUS1320</name>
    <name evidence="8" type="ORF">EMAR1385_LOCUS1321</name>
</gene>
<evidence type="ECO:0000256" key="3">
    <source>
        <dbReference type="ARBA" id="ARBA00022574"/>
    </source>
</evidence>
<keyword evidence="4" id="KW-0677">Repeat</keyword>
<feature type="region of interest" description="Disordered" evidence="6">
    <location>
        <begin position="1"/>
        <end position="32"/>
    </location>
</feature>
<evidence type="ECO:0000313" key="7">
    <source>
        <dbReference type="EMBL" id="CAD8732441.1"/>
    </source>
</evidence>
<evidence type="ECO:0000256" key="5">
    <source>
        <dbReference type="ARBA" id="ARBA00023242"/>
    </source>
</evidence>
<dbReference type="SUPFAM" id="SSF50978">
    <property type="entry name" value="WD40 repeat-like"/>
    <property type="match status" value="1"/>
</dbReference>
<dbReference type="EMBL" id="HBFI01001864">
    <property type="protein sequence ID" value="CAD8732441.1"/>
    <property type="molecule type" value="Transcribed_RNA"/>
</dbReference>
<keyword evidence="5" id="KW-0539">Nucleus</keyword>
<comment type="subcellular location">
    <subcellularLocation>
        <location evidence="1">Nucleus</location>
        <location evidence="1">Nucleolus</location>
    </subcellularLocation>
</comment>
<keyword evidence="3" id="KW-0853">WD repeat</keyword>
<evidence type="ECO:0000313" key="8">
    <source>
        <dbReference type="EMBL" id="CAD8732442.1"/>
    </source>
</evidence>
<dbReference type="InterPro" id="IPR045161">
    <property type="entry name" value="Utp18"/>
</dbReference>
<keyword evidence="2" id="KW-0698">rRNA processing</keyword>
<dbReference type="GO" id="GO:0006364">
    <property type="term" value="P:rRNA processing"/>
    <property type="evidence" value="ECO:0007669"/>
    <property type="project" value="UniProtKB-KW"/>
</dbReference>
<evidence type="ECO:0000256" key="2">
    <source>
        <dbReference type="ARBA" id="ARBA00022552"/>
    </source>
</evidence>
<dbReference type="GO" id="GO:0034388">
    <property type="term" value="C:Pwp2p-containing subcomplex of 90S preribosome"/>
    <property type="evidence" value="ECO:0007669"/>
    <property type="project" value="TreeGrafter"/>
</dbReference>
<reference evidence="7" key="1">
    <citation type="submission" date="2021-01" db="EMBL/GenBank/DDBJ databases">
        <authorList>
            <person name="Corre E."/>
            <person name="Pelletier E."/>
            <person name="Niang G."/>
            <person name="Scheremetjew M."/>
            <person name="Finn R."/>
            <person name="Kale V."/>
            <person name="Holt S."/>
            <person name="Cochrane G."/>
            <person name="Meng A."/>
            <person name="Brown T."/>
            <person name="Cohen L."/>
        </authorList>
    </citation>
    <scope>NUCLEOTIDE SEQUENCE</scope>
</reference>
<evidence type="ECO:0000256" key="6">
    <source>
        <dbReference type="SAM" id="MobiDB-lite"/>
    </source>
</evidence>
<dbReference type="GO" id="GO:0032040">
    <property type="term" value="C:small-subunit processome"/>
    <property type="evidence" value="ECO:0007669"/>
    <property type="project" value="TreeGrafter"/>
</dbReference>
<protein>
    <recommendedName>
        <fullName evidence="9">Anaphase-promoting complex subunit 4 WD40 domain-containing protein</fullName>
    </recommendedName>
</protein>
<dbReference type="InterPro" id="IPR015943">
    <property type="entry name" value="WD40/YVTN_repeat-like_dom_sf"/>
</dbReference>
<proteinExistence type="predicted"/>
<dbReference type="Gene3D" id="2.130.10.10">
    <property type="entry name" value="YVTN repeat-like/Quinoprotein amine dehydrogenase"/>
    <property type="match status" value="1"/>
</dbReference>
<dbReference type="PANTHER" id="PTHR18359">
    <property type="entry name" value="WD-REPEAT PROTEIN-RELATED"/>
    <property type="match status" value="1"/>
</dbReference>
<dbReference type="PANTHER" id="PTHR18359:SF0">
    <property type="entry name" value="U3 SMALL NUCLEOLAR RNA-ASSOCIATED PROTEIN 18 HOMOLOG"/>
    <property type="match status" value="1"/>
</dbReference>
<sequence>MDDNNNNGDEDVAGAPTTTGTPSTGTSGNEQPIYTMDNLVTCVHGVQFNHDGQLLLYWSKAKKQAIRLVHVQTGKVYSNWPKDRGLNFVHKATFSPNSGYLAIGNDLGYVKLIRLHFYGAL</sequence>
<evidence type="ECO:0008006" key="9">
    <source>
        <dbReference type="Google" id="ProtNLM"/>
    </source>
</evidence>
<dbReference type="InterPro" id="IPR036322">
    <property type="entry name" value="WD40_repeat_dom_sf"/>
</dbReference>
<feature type="compositionally biased region" description="Low complexity" evidence="6">
    <location>
        <begin position="13"/>
        <end position="28"/>
    </location>
</feature>
<feature type="compositionally biased region" description="Acidic residues" evidence="6">
    <location>
        <begin position="1"/>
        <end position="12"/>
    </location>
</feature>
<name>A0A6T9ZHI2_9EUKA</name>
<dbReference type="EMBL" id="HBFI01001866">
    <property type="protein sequence ID" value="CAD8732442.1"/>
    <property type="molecule type" value="Transcribed_RNA"/>
</dbReference>
<dbReference type="AlphaFoldDB" id="A0A6T9ZHI2"/>
<evidence type="ECO:0000256" key="4">
    <source>
        <dbReference type="ARBA" id="ARBA00022737"/>
    </source>
</evidence>
<evidence type="ECO:0000256" key="1">
    <source>
        <dbReference type="ARBA" id="ARBA00004604"/>
    </source>
</evidence>
<accession>A0A6T9ZHI2</accession>